<keyword evidence="17" id="KW-1185">Reference proteome</keyword>
<dbReference type="CDD" id="cd23312">
    <property type="entry name" value="beta-trefoil_FGF_RP1"/>
    <property type="match status" value="2"/>
</dbReference>
<evidence type="ECO:0000256" key="8">
    <source>
        <dbReference type="ARBA" id="ARBA00023212"/>
    </source>
</evidence>
<dbReference type="PANTHER" id="PTHR45901">
    <property type="entry name" value="PROTEIN CBG12474"/>
    <property type="match status" value="1"/>
</dbReference>
<dbReference type="Gene3D" id="2.40.180.10">
    <property type="entry name" value="Catalase core domain"/>
    <property type="match status" value="9"/>
</dbReference>
<dbReference type="InterPro" id="IPR036392">
    <property type="entry name" value="PLAT/LH2_dom_sf"/>
</dbReference>
<dbReference type="GO" id="GO:0032391">
    <property type="term" value="C:photoreceptor connecting cilium"/>
    <property type="evidence" value="ECO:0007669"/>
    <property type="project" value="UniProtKB-ARBA"/>
</dbReference>
<evidence type="ECO:0000256" key="2">
    <source>
        <dbReference type="ARBA" id="ARBA00004504"/>
    </source>
</evidence>
<comment type="function">
    <text evidence="10">Microtubule-associated protein regulating the stability and length of the microtubule-based axoneme of photoreceptors. Required for the differentiation of photoreceptor cells, it plays a role in the organization of the outer segment of rod and cone photoreceptors ensuring the correct orientation and higher-order stacking of outer segment disks along the photoreceptor axoneme.</text>
</comment>
<feature type="domain" description="PLAT" evidence="15">
    <location>
        <begin position="991"/>
        <end position="1108"/>
    </location>
</feature>
<dbReference type="GO" id="GO:0001750">
    <property type="term" value="C:photoreceptor outer segment"/>
    <property type="evidence" value="ECO:0007669"/>
    <property type="project" value="UniProtKB-SubCell"/>
</dbReference>
<dbReference type="Pfam" id="PF03607">
    <property type="entry name" value="DCX"/>
    <property type="match status" value="2"/>
</dbReference>
<dbReference type="CDD" id="cd01756">
    <property type="entry name" value="PLAT_repeat"/>
    <property type="match status" value="7"/>
</dbReference>
<dbReference type="SUPFAM" id="SSF49723">
    <property type="entry name" value="Lipase/lipooxygenase domain (PLAT/LH2 domain)"/>
    <property type="match status" value="13"/>
</dbReference>
<evidence type="ECO:0000256" key="13">
    <source>
        <dbReference type="PROSITE-ProRule" id="PRU00152"/>
    </source>
</evidence>
<dbReference type="GO" id="GO:0009416">
    <property type="term" value="P:response to light stimulus"/>
    <property type="evidence" value="ECO:0007669"/>
    <property type="project" value="UniProtKB-ARBA"/>
</dbReference>
<dbReference type="CDD" id="cd17145">
    <property type="entry name" value="DCX1_RP1"/>
    <property type="match status" value="1"/>
</dbReference>
<feature type="domain" description="PLAT" evidence="15">
    <location>
        <begin position="2708"/>
        <end position="2826"/>
    </location>
</feature>
<dbReference type="RefSeq" id="XP_032038802.1">
    <property type="nucleotide sequence ID" value="XM_032182911.1"/>
</dbReference>
<dbReference type="SUPFAM" id="SSF89837">
    <property type="entry name" value="Doublecortin (DC)"/>
    <property type="match status" value="2"/>
</dbReference>
<comment type="caution">
    <text evidence="13">Lacks conserved residue(s) required for the propagation of feature annotation.</text>
</comment>
<dbReference type="SMART" id="SM00537">
    <property type="entry name" value="DCX"/>
    <property type="match status" value="2"/>
</dbReference>
<sequence>MNETPSTSYSVNQPNSSESEQSLSTRHFNVTEPVVAKRICFYKSGDPQFNGIKMVINNRSYKTFDALLDSLSKRVPLPFGVRNISTPKGRHCITNLEDLEDGKSYICSHQRKMKPINLERASKKPLPWQISRPVSARRRAVQLARENEIGFGHRERKITTPKKMLVFKNGDVRLRRTIILGKKNTQTFEAFLDYMSELMQYPVVKLYTTDGRKVPNLQALILCSGAVVAAGREPFKPSNYDSLGYSRPAKLLGIANRVYPKANAKSESENSKKWKVSVLTSDVPSAETSSKVYITLYGDRSSSGPIFLDGEEGKLFQRGNEDIFTVHTGNIGNLYKIRIGHTNSGNSPAWHCEEVQLLNLFSGEQFSFPARRWLAWDQANGEISMELPVFHQGQPVLPVTVYEVHVTTGELWNAGTEADVYISIYGENGDTGSRQLLRSQKPKKFLKGQTDIFSVEAVHLGHLYKIVIGHNGLGSGNGWYLDKVVIKDPVTDLDYTFLCHRWLDNGQDDGNIARELTLTDASTFPGRQELELKREETWAAEKWKFQRGNTLQFYNRLTGGFICISPDSKVDALGDKKNKYGLFDVIVKRGNIYIFSSHQIPHLALALVNGYATGKVGNTTCCELRVHLQPNGSAILESARNPGHTVTFNLQGKVADETTGYAGLSREFVVHVKGVFHHGAIILLNTSLCQALSLRPDGSCSGTGQQQQESYWKVHKIGSGVCMFESVKNPKMYLKIKDGQCNGTGTGDEYCHFKIEKNLEAGSVSLESVRNKGIYVGLLPDGQTKPVINIGENNIFFYPQVIKFGREKPMGTSAAPNQEKKGFRESERQPVKAQKQISQTPSTFPPSKEMRNPQGGECPPPSADEWKVSVLTGNAGTQVNVTLWIYGDRGVFGPITLGKDNRKQLFLPRQEDEFQVKLKSIGNIYKIRIELDELQNEQSEWNLQSVTLQHLMSKKTLHFPANTWLSKNSDERDFIFELPVVEAGKPIYPIVLYHVYVYTGDLEQADTDSAVYLCIYGKRGDSGLRLLHKSGIPVKFRRGKVNAFEVEAVSLGKLQKVLLRCEANSKSQYWYCDKVIVREAENNSEYVFNCGRWLPFMSQGVIHSEIDLYPQEIQVNQQLKMQQETNEGDWKITVVTGDFETAGTTATVSLYAYGEKKASGPIILGSGKHQLFNPNSEDTFKINLGDLGQLYKIRIGHDNTGNDPSWYLEEVRLERLVPLSQEVICLPIECWLAEDKGEGDTWREVAIRNPTKELLPLLVYEIHVYTGAKLGAEADFNVYINLIGTRGDAGKRKLHRSKNNNVKFQHGQMDIFFVKAVSLGDLEKVVISHDGAAPGNGWFLDKIVIKYKEGKEVQEVVFPCNRWLDEYQDDGKTQRELTAKKDGNSKKSFLKAQQWRVQVNTDGDSPEPLDCKRTLVIYGSKGKSDKILLSPQRSGHVCFLPRAMDEFIVETGDVGDVYKIRVSCDDVPGFEGWHLKSFHLEELHAKQKLNFDCNCWLSISKEDKELVKEFPAVSEDQKTLPVHKYVVFVHTGDFWGAETFANVYITLYGTRGDTGVRKLHTSLTPGRKFQRNKVDSFLVEAVSLGHLQKVVIGHDGEGYGAGMYLKMVIVRESQDSDKEWVFPWWNWLDTHLGLCETVCEIVTVGRRLISCPKLPEINMQSSGLWIMDITGSDLSNEVDPLHLSFIFYGNLNHKKLPLQVTGKAIQIKDELADIGSLYKVQVTGPHSELKQPWRLDLLHMKHTGTKEEMYLAFDCLFNPNEDKCVELPALYADQEPLPVVEYSIHLHTGDLKKADATGEAYLCIQGEKSDSGKRWLNSRNSPITFARGQVDVFKIRAVYLGKLNKVLVGFKSPKKDEWFLEKIVIKEVSYPFSSHVFAHNDWINKCSKTDFVEVVIPLKEMSVTSLPTKQIDTKSRGRWQMWVHCTQVPEDVPDIQVVVFGRKGKSPAQKVQNLNDNPFLLTVGDIGDITKVSFVLSSPCLQRGIKLHKLRLKDLDTKQDLGFFTEAQCLFGEDGSETVTELAAVRPDKAPLREVLYSVSVHTGTLPASGTDADIFITIFGEQGDSCKRRLNHSHFERGQVSISEMRAVDLGQLSQVLVEHNNVGYGAGWYLDRIVIHESGKTDGQYAFLCQQWLDSGVGDAQMERMLRLLGKVRNGMLTGKIHGTWDVFVTTSDISSSSLNPKMSLTVCGEKGACTSVIFAKGSLKKKHVYETSIELNKKFNTIFKVRLEIVEAGEGDTWHCREVKLQHRESKNVLEFPFCCNFADDEGVRVAERPVLTDASPFPAVKSYVLYITTGASSGSGTDADVYVTLQGILGDTGRRKLVRKGDDNFTKGKVDVFRVEAVDIGTLQKMVVEKGKGSDWLLEKITVKESAAAGKETLFMAQTWLKDRRDGKSNSVTLNATEIQERKNTSAWPLGKEHMNSEGRWRIFFTKHQEETKKDFEKLSENISKLVMVFYGSNGKSNPVSMEDKVEHQAKNQITYDIYLPSDLGMVYKVRLGLQSLENSISQLSLHHFKMQNTSTLDTFSLTINKTLPLSLNGDRWIEFPVEWPLKETLSVVKYHLTVFSRNILTVRNVVRMTACIYGTYGDTGDRSLLWSLENVQQEESHESFLVIVDAVELGELDKVVLLINSKTDCKLDIKKLHLKESVKNHPIYVFEVNETFSLDPNKPEIQREIPVSFIIRGDKQKNGTDKSLNKEGSQAENQTEYTIKVYTGDKRGAGTDANVHIILFGDEDRSEVFQLSQSLEHQDPFERGKVDTFKIKTKKIGCLHSIEIGHDGKGFGSGWFLEKVEITDASRNSVYCFNCNRWLAEDGSEGSTVVQLYP</sequence>
<feature type="region of interest" description="Disordered" evidence="14">
    <location>
        <begin position="1"/>
        <end position="25"/>
    </location>
</feature>
<evidence type="ECO:0000256" key="12">
    <source>
        <dbReference type="ARBA" id="ARBA00046756"/>
    </source>
</evidence>
<feature type="domain" description="PLAT" evidence="15">
    <location>
        <begin position="1128"/>
        <end position="1246"/>
    </location>
</feature>
<feature type="domain" description="PLAT" evidence="15">
    <location>
        <begin position="1523"/>
        <end position="1642"/>
    </location>
</feature>
<dbReference type="GeneID" id="116486578"/>
<protein>
    <recommendedName>
        <fullName evidence="11">Oxygen-regulated protein 1</fullName>
    </recommendedName>
</protein>
<name>A0A6J3CPK3_AYTFU</name>
<keyword evidence="4" id="KW-0716">Sensory transduction</keyword>
<accession>A0A6J3CPK3</accession>
<dbReference type="InterPro" id="IPR003533">
    <property type="entry name" value="Doublecortin_dom"/>
</dbReference>
<feature type="region of interest" description="Disordered" evidence="14">
    <location>
        <begin position="808"/>
        <end position="863"/>
    </location>
</feature>
<dbReference type="PROSITE" id="PS50309">
    <property type="entry name" value="DC"/>
    <property type="match status" value="2"/>
</dbReference>
<feature type="domain" description="PLAT" evidence="15">
    <location>
        <begin position="2289"/>
        <end position="2403"/>
    </location>
</feature>
<feature type="domain" description="PLAT" evidence="15">
    <location>
        <begin position="2035"/>
        <end position="2149"/>
    </location>
</feature>
<dbReference type="GO" id="GO:0005930">
    <property type="term" value="C:axoneme"/>
    <property type="evidence" value="ECO:0007669"/>
    <property type="project" value="UniProtKB-SubCell"/>
</dbReference>
<keyword evidence="8" id="KW-0206">Cytoskeleton</keyword>
<dbReference type="KEGG" id="aful:116486578"/>
<keyword evidence="6" id="KW-0970">Cilium biogenesis/degradation</keyword>
<feature type="domain" description="PLAT" evidence="15">
    <location>
        <begin position="272"/>
        <end position="388"/>
    </location>
</feature>
<dbReference type="CDD" id="cd17147">
    <property type="entry name" value="DCX2_RP1"/>
    <property type="match status" value="1"/>
</dbReference>
<dbReference type="InterPro" id="IPR036572">
    <property type="entry name" value="Doublecortin_dom_sf"/>
</dbReference>
<evidence type="ECO:0000256" key="14">
    <source>
        <dbReference type="SAM" id="MobiDB-lite"/>
    </source>
</evidence>
<keyword evidence="5" id="KW-0677">Repeat</keyword>
<evidence type="ECO:0000256" key="5">
    <source>
        <dbReference type="ARBA" id="ARBA00022737"/>
    </source>
</evidence>
<feature type="domain" description="PLAT" evidence="15">
    <location>
        <begin position="1780"/>
        <end position="1897"/>
    </location>
</feature>
<dbReference type="InterPro" id="IPR052970">
    <property type="entry name" value="Inner_ear_hair_cell_LOXHD"/>
</dbReference>
<dbReference type="Proteomes" id="UP000504639">
    <property type="component" value="Chromosome 2"/>
</dbReference>
<keyword evidence="7" id="KW-0969">Cilium</keyword>
<dbReference type="FunFam" id="3.10.20.230:FF:000007">
    <property type="entry name" value="Oxygen-regulated protein 1"/>
    <property type="match status" value="1"/>
</dbReference>
<organism evidence="17 18">
    <name type="scientific">Aythya fuligula</name>
    <name type="common">Tufted duck</name>
    <name type="synonym">Anas fuligula</name>
    <dbReference type="NCBI Taxonomy" id="219594"/>
    <lineage>
        <taxon>Eukaryota</taxon>
        <taxon>Metazoa</taxon>
        <taxon>Chordata</taxon>
        <taxon>Craniata</taxon>
        <taxon>Vertebrata</taxon>
        <taxon>Euteleostomi</taxon>
        <taxon>Archelosauria</taxon>
        <taxon>Archosauria</taxon>
        <taxon>Dinosauria</taxon>
        <taxon>Saurischia</taxon>
        <taxon>Theropoda</taxon>
        <taxon>Coelurosauria</taxon>
        <taxon>Aves</taxon>
        <taxon>Neognathae</taxon>
        <taxon>Galloanserae</taxon>
        <taxon>Anseriformes</taxon>
        <taxon>Anatidae</taxon>
        <taxon>Aythyinae</taxon>
        <taxon>Aythya</taxon>
    </lineage>
</organism>
<dbReference type="PANTHER" id="PTHR45901:SF7">
    <property type="entry name" value="OXYGEN-REGULATED PROTEIN 1"/>
    <property type="match status" value="1"/>
</dbReference>
<dbReference type="Gene3D" id="3.10.20.230">
    <property type="entry name" value="Doublecortin domain"/>
    <property type="match status" value="2"/>
</dbReference>
<proteinExistence type="predicted"/>
<keyword evidence="3" id="KW-0963">Cytoplasm</keyword>
<dbReference type="InterPro" id="IPR008996">
    <property type="entry name" value="IL1/FGF"/>
</dbReference>
<feature type="domain" description="PLAT" evidence="15">
    <location>
        <begin position="400"/>
        <end position="517"/>
    </location>
</feature>
<evidence type="ECO:0000256" key="1">
    <source>
        <dbReference type="ARBA" id="ARBA00004430"/>
    </source>
</evidence>
<comment type="subcellular location">
    <subcellularLocation>
        <location evidence="2">Cell projection</location>
        <location evidence="2">Cilium</location>
        <location evidence="2">Photoreceptor outer segment</location>
    </subcellularLocation>
    <subcellularLocation>
        <location evidence="1">Cytoplasm</location>
        <location evidence="1">Cytoskeleton</location>
        <location evidence="1">Cilium axoneme</location>
    </subcellularLocation>
</comment>
<evidence type="ECO:0000313" key="18">
    <source>
        <dbReference type="RefSeq" id="XP_032038802.1"/>
    </source>
</evidence>
<evidence type="ECO:0000256" key="6">
    <source>
        <dbReference type="ARBA" id="ARBA00022794"/>
    </source>
</evidence>
<dbReference type="GO" id="GO:0035556">
    <property type="term" value="P:intracellular signal transduction"/>
    <property type="evidence" value="ECO:0007669"/>
    <property type="project" value="InterPro"/>
</dbReference>
<feature type="compositionally biased region" description="Basic and acidic residues" evidence="14">
    <location>
        <begin position="818"/>
        <end position="830"/>
    </location>
</feature>
<dbReference type="Gene3D" id="2.60.60.20">
    <property type="entry name" value="PLAT/LH2 domain"/>
    <property type="match status" value="5"/>
</dbReference>
<dbReference type="Pfam" id="PF01477">
    <property type="entry name" value="PLAT"/>
    <property type="match status" value="12"/>
</dbReference>
<dbReference type="SUPFAM" id="SSF50353">
    <property type="entry name" value="Cytokine"/>
    <property type="match status" value="2"/>
</dbReference>
<evidence type="ECO:0000256" key="4">
    <source>
        <dbReference type="ARBA" id="ARBA00022606"/>
    </source>
</evidence>
<feature type="domain" description="Doublecortin" evidence="16">
    <location>
        <begin position="37"/>
        <end position="119"/>
    </location>
</feature>
<feature type="domain" description="PLAT" evidence="15">
    <location>
        <begin position="1258"/>
        <end position="1378"/>
    </location>
</feature>
<feature type="domain" description="Doublecortin" evidence="16">
    <location>
        <begin position="162"/>
        <end position="241"/>
    </location>
</feature>
<reference evidence="18" key="1">
    <citation type="submission" date="2025-08" db="UniProtKB">
        <authorList>
            <consortium name="RefSeq"/>
        </authorList>
    </citation>
    <scope>IDENTIFICATION</scope>
    <source>
        <tissue evidence="18">Lung</tissue>
    </source>
</reference>
<dbReference type="FunFam" id="3.10.20.230:FF:000006">
    <property type="entry name" value="Oxygen-regulated protein 1"/>
    <property type="match status" value="1"/>
</dbReference>
<evidence type="ECO:0000256" key="3">
    <source>
        <dbReference type="ARBA" id="ARBA00022490"/>
    </source>
</evidence>
<evidence type="ECO:0000313" key="17">
    <source>
        <dbReference type="Proteomes" id="UP000504639"/>
    </source>
</evidence>
<evidence type="ECO:0000256" key="10">
    <source>
        <dbReference type="ARBA" id="ARBA00043933"/>
    </source>
</evidence>
<dbReference type="CTD" id="6101"/>
<dbReference type="InParanoid" id="A0A6J3CPK3"/>
<dbReference type="InterPro" id="IPR001024">
    <property type="entry name" value="PLAT/LH2_dom"/>
</dbReference>
<evidence type="ECO:0000259" key="15">
    <source>
        <dbReference type="PROSITE" id="PS50095"/>
    </source>
</evidence>
<comment type="subunit">
    <text evidence="12">Interacts (via the doublecortin domains) with microtubules. Interacts with RP1L1. Interacts with MAK.</text>
</comment>
<evidence type="ECO:0000256" key="9">
    <source>
        <dbReference type="ARBA" id="ARBA00023273"/>
    </source>
</evidence>
<keyword evidence="9" id="KW-0966">Cell projection</keyword>
<feature type="domain" description="PLAT" evidence="15">
    <location>
        <begin position="864"/>
        <end position="979"/>
    </location>
</feature>
<feature type="domain" description="PLAT" evidence="15">
    <location>
        <begin position="1393"/>
        <end position="1511"/>
    </location>
</feature>
<dbReference type="SMART" id="SM00308">
    <property type="entry name" value="LH2"/>
    <property type="match status" value="10"/>
</dbReference>
<evidence type="ECO:0000256" key="11">
    <source>
        <dbReference type="ARBA" id="ARBA00044186"/>
    </source>
</evidence>
<gene>
    <name evidence="18" type="primary">RP1</name>
</gene>
<feature type="domain" description="PLAT" evidence="15">
    <location>
        <begin position="2165"/>
        <end position="2281"/>
    </location>
</feature>
<dbReference type="Gene3D" id="2.80.10.50">
    <property type="match status" value="2"/>
</dbReference>
<dbReference type="GO" id="GO:0030030">
    <property type="term" value="P:cell projection organization"/>
    <property type="evidence" value="ECO:0007669"/>
    <property type="project" value="UniProtKB-KW"/>
</dbReference>
<dbReference type="PROSITE" id="PS50095">
    <property type="entry name" value="PLAT"/>
    <property type="match status" value="13"/>
</dbReference>
<dbReference type="GO" id="GO:0001917">
    <property type="term" value="C:photoreceptor inner segment"/>
    <property type="evidence" value="ECO:0007669"/>
    <property type="project" value="UniProtKB-ARBA"/>
</dbReference>
<evidence type="ECO:0000256" key="7">
    <source>
        <dbReference type="ARBA" id="ARBA00023069"/>
    </source>
</evidence>
<evidence type="ECO:0000259" key="16">
    <source>
        <dbReference type="PROSITE" id="PS50309"/>
    </source>
</evidence>